<evidence type="ECO:0008006" key="4">
    <source>
        <dbReference type="Google" id="ProtNLM"/>
    </source>
</evidence>
<evidence type="ECO:0000256" key="1">
    <source>
        <dbReference type="SAM" id="MobiDB-lite"/>
    </source>
</evidence>
<gene>
    <name evidence="2" type="ORF">CYMTET_19943</name>
</gene>
<accession>A0AAE0G524</accession>
<organism evidence="2 3">
    <name type="scientific">Cymbomonas tetramitiformis</name>
    <dbReference type="NCBI Taxonomy" id="36881"/>
    <lineage>
        <taxon>Eukaryota</taxon>
        <taxon>Viridiplantae</taxon>
        <taxon>Chlorophyta</taxon>
        <taxon>Pyramimonadophyceae</taxon>
        <taxon>Pyramimonadales</taxon>
        <taxon>Pyramimonadaceae</taxon>
        <taxon>Cymbomonas</taxon>
    </lineage>
</organism>
<keyword evidence="3" id="KW-1185">Reference proteome</keyword>
<proteinExistence type="predicted"/>
<evidence type="ECO:0000313" key="3">
    <source>
        <dbReference type="Proteomes" id="UP001190700"/>
    </source>
</evidence>
<sequence length="198" mass="22226">MDHAKILSDGELLASQVAFDEKFEKAPPVRTEYHYYYQTAVDSPPTFLASDQREETDFRSSDSEDESEYPVGYYDDSSDDADEECEDVDSHVPFGSEQELPVDTGFYGEPYGGVLEPPLGDAFLPQADLSITNYSIVHDSGELHSEAELDDEVLDDSYTPAEWAAWEADQYEGDSTGGAYFDDSYDYYEGADDSYYDD</sequence>
<feature type="compositionally biased region" description="Acidic residues" evidence="1">
    <location>
        <begin position="76"/>
        <end position="87"/>
    </location>
</feature>
<reference evidence="2 3" key="1">
    <citation type="journal article" date="2015" name="Genome Biol. Evol.">
        <title>Comparative Genomics of a Bacterivorous Green Alga Reveals Evolutionary Causalities and Consequences of Phago-Mixotrophic Mode of Nutrition.</title>
        <authorList>
            <person name="Burns J.A."/>
            <person name="Paasch A."/>
            <person name="Narechania A."/>
            <person name="Kim E."/>
        </authorList>
    </citation>
    <scope>NUCLEOTIDE SEQUENCE [LARGE SCALE GENOMIC DNA]</scope>
    <source>
        <strain evidence="2 3">PLY_AMNH</strain>
    </source>
</reference>
<feature type="region of interest" description="Disordered" evidence="1">
    <location>
        <begin position="44"/>
        <end position="109"/>
    </location>
</feature>
<dbReference type="AlphaFoldDB" id="A0AAE0G524"/>
<comment type="caution">
    <text evidence="2">The sequence shown here is derived from an EMBL/GenBank/DDBJ whole genome shotgun (WGS) entry which is preliminary data.</text>
</comment>
<name>A0AAE0G524_9CHLO</name>
<evidence type="ECO:0000313" key="2">
    <source>
        <dbReference type="EMBL" id="KAK3271724.1"/>
    </source>
</evidence>
<protein>
    <recommendedName>
        <fullName evidence="4">Transcription factor Iwr1 domain-containing protein</fullName>
    </recommendedName>
</protein>
<dbReference type="EMBL" id="LGRX02009406">
    <property type="protein sequence ID" value="KAK3271724.1"/>
    <property type="molecule type" value="Genomic_DNA"/>
</dbReference>
<feature type="compositionally biased region" description="Basic and acidic residues" evidence="1">
    <location>
        <begin position="51"/>
        <end position="62"/>
    </location>
</feature>
<dbReference type="Proteomes" id="UP001190700">
    <property type="component" value="Unassembled WGS sequence"/>
</dbReference>